<keyword evidence="2" id="KW-1185">Reference proteome</keyword>
<dbReference type="GO" id="GO:0016874">
    <property type="term" value="F:ligase activity"/>
    <property type="evidence" value="ECO:0007669"/>
    <property type="project" value="UniProtKB-KW"/>
</dbReference>
<accession>A0ABU2YN07</accession>
<evidence type="ECO:0000313" key="1">
    <source>
        <dbReference type="EMBL" id="MDT0559552.1"/>
    </source>
</evidence>
<reference evidence="1 2" key="1">
    <citation type="submission" date="2023-09" db="EMBL/GenBank/DDBJ databases">
        <authorList>
            <person name="Rey-Velasco X."/>
        </authorList>
    </citation>
    <scope>NUCLEOTIDE SEQUENCE [LARGE SCALE GENOMIC DNA]</scope>
    <source>
        <strain evidence="1 2">W332</strain>
    </source>
</reference>
<protein>
    <submittedName>
        <fullName evidence="1">2'-5' RNA ligase family protein</fullName>
    </submittedName>
</protein>
<sequence length="169" mass="20136">MKRKQLTLFLDEKESKIIETVRKKYNPRQYELIKSHITLCREDEIEDIRHIKRNLENLDVYKFVLLTNGLIRFSGGKGLLISIIDKEQKFQKLRELVLQNEVSNPREHIAHITIMHPRNSICDDTKFKEIQNFELPKKLGISKISLIEQEIGKEWKTLKAYELKYKNES</sequence>
<dbReference type="SUPFAM" id="SSF55144">
    <property type="entry name" value="LigT-like"/>
    <property type="match status" value="1"/>
</dbReference>
<name>A0ABU2YN07_9FLAO</name>
<comment type="caution">
    <text evidence="1">The sequence shown here is derived from an EMBL/GenBank/DDBJ whole genome shotgun (WGS) entry which is preliminary data.</text>
</comment>
<dbReference type="RefSeq" id="WP_311428314.1">
    <property type="nucleotide sequence ID" value="NZ_JAVRIA010000009.1"/>
</dbReference>
<dbReference type="Proteomes" id="UP001259492">
    <property type="component" value="Unassembled WGS sequence"/>
</dbReference>
<proteinExistence type="predicted"/>
<evidence type="ECO:0000313" key="2">
    <source>
        <dbReference type="Proteomes" id="UP001259492"/>
    </source>
</evidence>
<gene>
    <name evidence="1" type="ORF">RM697_12885</name>
</gene>
<dbReference type="EMBL" id="JAVRIA010000009">
    <property type="protein sequence ID" value="MDT0559552.1"/>
    <property type="molecule type" value="Genomic_DNA"/>
</dbReference>
<dbReference type="InterPro" id="IPR009097">
    <property type="entry name" value="Cyclic_Pdiesterase"/>
</dbReference>
<organism evidence="1 2">
    <name type="scientific">Microcosmobacter mediterraneus</name>
    <dbReference type="NCBI Taxonomy" id="3075607"/>
    <lineage>
        <taxon>Bacteria</taxon>
        <taxon>Pseudomonadati</taxon>
        <taxon>Bacteroidota</taxon>
        <taxon>Flavobacteriia</taxon>
        <taxon>Flavobacteriales</taxon>
        <taxon>Flavobacteriaceae</taxon>
        <taxon>Microcosmobacter</taxon>
    </lineage>
</organism>
<dbReference type="Gene3D" id="3.90.1140.10">
    <property type="entry name" value="Cyclic phosphodiesterase"/>
    <property type="match status" value="1"/>
</dbReference>
<keyword evidence="1" id="KW-0436">Ligase</keyword>